<evidence type="ECO:0000256" key="3">
    <source>
        <dbReference type="ARBA" id="ARBA00022821"/>
    </source>
</evidence>
<dbReference type="PRINTS" id="PR00364">
    <property type="entry name" value="DISEASERSIST"/>
</dbReference>
<feature type="domain" description="Disease resistance protein winged helix" evidence="5">
    <location>
        <begin position="330"/>
        <end position="398"/>
    </location>
</feature>
<dbReference type="EMBL" id="JANJYI010000009">
    <property type="protein sequence ID" value="KAK2636955.1"/>
    <property type="molecule type" value="Genomic_DNA"/>
</dbReference>
<dbReference type="Pfam" id="PF00931">
    <property type="entry name" value="NB-ARC"/>
    <property type="match status" value="1"/>
</dbReference>
<dbReference type="PANTHER" id="PTHR36766:SF51">
    <property type="entry name" value="DISEASE RESISTANCE RPP13-LIKE PROTEIN 1"/>
    <property type="match status" value="1"/>
</dbReference>
<dbReference type="InterPro" id="IPR042197">
    <property type="entry name" value="Apaf_helical"/>
</dbReference>
<dbReference type="SMART" id="SM00369">
    <property type="entry name" value="LRR_TYP"/>
    <property type="match status" value="3"/>
</dbReference>
<evidence type="ECO:0000256" key="2">
    <source>
        <dbReference type="ARBA" id="ARBA00022737"/>
    </source>
</evidence>
<dbReference type="GO" id="GO:0006952">
    <property type="term" value="P:defense response"/>
    <property type="evidence" value="ECO:0007669"/>
    <property type="project" value="UniProtKB-KW"/>
</dbReference>
<feature type="domain" description="R13L1/DRL21-like LRR repeat region" evidence="6">
    <location>
        <begin position="586"/>
        <end position="690"/>
    </location>
</feature>
<evidence type="ECO:0000259" key="4">
    <source>
        <dbReference type="Pfam" id="PF00931"/>
    </source>
</evidence>
<keyword evidence="2" id="KW-0677">Repeat</keyword>
<dbReference type="InterPro" id="IPR003591">
    <property type="entry name" value="Leu-rich_rpt_typical-subtyp"/>
</dbReference>
<dbReference type="InterPro" id="IPR058922">
    <property type="entry name" value="WHD_DRP"/>
</dbReference>
<feature type="non-terminal residue" evidence="7">
    <location>
        <position position="798"/>
    </location>
</feature>
<dbReference type="SUPFAM" id="SSF52058">
    <property type="entry name" value="L domain-like"/>
    <property type="match status" value="1"/>
</dbReference>
<feature type="domain" description="NB-ARC" evidence="4">
    <location>
        <begin position="81"/>
        <end position="245"/>
    </location>
</feature>
<dbReference type="InterPro" id="IPR027417">
    <property type="entry name" value="P-loop_NTPase"/>
</dbReference>
<dbReference type="AlphaFoldDB" id="A0AAD9TK42"/>
<dbReference type="SUPFAM" id="SSF52540">
    <property type="entry name" value="P-loop containing nucleoside triphosphate hydrolases"/>
    <property type="match status" value="1"/>
</dbReference>
<dbReference type="Gene3D" id="1.10.10.10">
    <property type="entry name" value="Winged helix-like DNA-binding domain superfamily/Winged helix DNA-binding domain"/>
    <property type="match status" value="1"/>
</dbReference>
<keyword evidence="8" id="KW-1185">Reference proteome</keyword>
<dbReference type="PANTHER" id="PTHR36766">
    <property type="entry name" value="PLANT BROAD-SPECTRUM MILDEW RESISTANCE PROTEIN RPW8"/>
    <property type="match status" value="1"/>
</dbReference>
<comment type="caution">
    <text evidence="7">The sequence shown here is derived from an EMBL/GenBank/DDBJ whole genome shotgun (WGS) entry which is preliminary data.</text>
</comment>
<evidence type="ECO:0008006" key="9">
    <source>
        <dbReference type="Google" id="ProtNLM"/>
    </source>
</evidence>
<dbReference type="Pfam" id="PF25019">
    <property type="entry name" value="LRR_R13L1-DRL21"/>
    <property type="match status" value="1"/>
</dbReference>
<accession>A0AAD9TK42</accession>
<keyword evidence="1" id="KW-0433">Leucine-rich repeat</keyword>
<dbReference type="Proteomes" id="UP001280121">
    <property type="component" value="Unassembled WGS sequence"/>
</dbReference>
<gene>
    <name evidence="7" type="ORF">Ddye_031747</name>
</gene>
<dbReference type="GO" id="GO:0043531">
    <property type="term" value="F:ADP binding"/>
    <property type="evidence" value="ECO:0007669"/>
    <property type="project" value="InterPro"/>
</dbReference>
<evidence type="ECO:0000256" key="1">
    <source>
        <dbReference type="ARBA" id="ARBA00022614"/>
    </source>
</evidence>
<dbReference type="FunFam" id="1.10.10.10:FF:000322">
    <property type="entry name" value="Probable disease resistance protein At1g63360"/>
    <property type="match status" value="1"/>
</dbReference>
<evidence type="ECO:0000259" key="6">
    <source>
        <dbReference type="Pfam" id="PF25019"/>
    </source>
</evidence>
<dbReference type="Gene3D" id="1.10.8.430">
    <property type="entry name" value="Helical domain of apoptotic protease-activating factors"/>
    <property type="match status" value="1"/>
</dbReference>
<dbReference type="Gene3D" id="3.40.50.300">
    <property type="entry name" value="P-loop containing nucleotide triphosphate hydrolases"/>
    <property type="match status" value="1"/>
</dbReference>
<dbReference type="Pfam" id="PF23559">
    <property type="entry name" value="WHD_DRP"/>
    <property type="match status" value="1"/>
</dbReference>
<reference evidence="7" key="1">
    <citation type="journal article" date="2023" name="Plant J.">
        <title>Genome sequences and population genomics provide insights into the demographic history, inbreeding, and mutation load of two 'living fossil' tree species of Dipteronia.</title>
        <authorList>
            <person name="Feng Y."/>
            <person name="Comes H.P."/>
            <person name="Chen J."/>
            <person name="Zhu S."/>
            <person name="Lu R."/>
            <person name="Zhang X."/>
            <person name="Li P."/>
            <person name="Qiu J."/>
            <person name="Olsen K.M."/>
            <person name="Qiu Y."/>
        </authorList>
    </citation>
    <scope>NUCLEOTIDE SEQUENCE</scope>
    <source>
        <strain evidence="7">KIB01</strain>
    </source>
</reference>
<dbReference type="InterPro" id="IPR056789">
    <property type="entry name" value="LRR_R13L1-DRL21"/>
</dbReference>
<sequence length="798" mass="91055">MLHLFSPLNPVGAVFFNIQVASKSKAITERLEEIARQTVELGLREVVGEKKKSRGIWGKLPTTSLVDDRVFGRVDDAKNLIESLRRDVVDDDLCVIPVVGLGGIGKTTLAQIVYNDKEVGEHFDLKAWVYVFGDFDLVRVTKAVLESLGESCFTSNLEPLQSALRKKLMMKKFLLVLDDLWNENYSGWDVLQLPFRAGARGSKIIVTTRSQTVAQTVNTAGPLFHLQQMSDDDCWLLFAQHAFSKLNSEVRPKLESIGKEIAKKCKGLPLATRALGGLLRSKLGVDEWQHILNSEVWELPHQQCGILPELSLSYYLLPSHLKPCFAYCAIFPKGYEFDEEKLVRLWIAEGLVQQREKHMQIEDVGSRYFHDLLSRSLFQCSNGNISRFIMHDLINDLAQFAAGERCFRWEEGINQGKNWKKARHLSYIQQRRGGLLNFEEFTLHKCLRTFLPLDGGFGICQITNKAVHHLLRAFSRLHVLSLSHYEITELPDLFSELKHLRYLDLSKTAIKLLPKSTATLYNLQTLILHGCRHLIQLPTNLGNLVNLQVFDIRGTKLQQLPPNIGRLKNLRTLPYFLVSKDSGSRIVELKDLLYLRGDLCILKLEYVEKDTDAMEANLKDKKNSQVQEYAWGEWICLGVGEFPCLNELCIENCPKLSKEIPGSLASLKTLKIRNCKELSSIPCFPHIQTLVLEECDRVLLESVLDLTSLEKLYLHKVAKLKHLPCEFFNRLVALHYLEVVHCDELTILSNQIGLPDNTSLQKLTIRKCSLIFLWPEEEQRLPPVLEYLEIACCNNMIK</sequence>
<keyword evidence="3" id="KW-0611">Plant defense</keyword>
<dbReference type="InterPro" id="IPR032675">
    <property type="entry name" value="LRR_dom_sf"/>
</dbReference>
<protein>
    <recommendedName>
        <fullName evidence="9">Disease resistance RPP13-like protein 1</fullName>
    </recommendedName>
</protein>
<name>A0AAD9TK42_9ROSI</name>
<organism evidence="7 8">
    <name type="scientific">Dipteronia dyeriana</name>
    <dbReference type="NCBI Taxonomy" id="168575"/>
    <lineage>
        <taxon>Eukaryota</taxon>
        <taxon>Viridiplantae</taxon>
        <taxon>Streptophyta</taxon>
        <taxon>Embryophyta</taxon>
        <taxon>Tracheophyta</taxon>
        <taxon>Spermatophyta</taxon>
        <taxon>Magnoliopsida</taxon>
        <taxon>eudicotyledons</taxon>
        <taxon>Gunneridae</taxon>
        <taxon>Pentapetalae</taxon>
        <taxon>rosids</taxon>
        <taxon>malvids</taxon>
        <taxon>Sapindales</taxon>
        <taxon>Sapindaceae</taxon>
        <taxon>Hippocastanoideae</taxon>
        <taxon>Acereae</taxon>
        <taxon>Dipteronia</taxon>
    </lineage>
</organism>
<proteinExistence type="predicted"/>
<evidence type="ECO:0000313" key="8">
    <source>
        <dbReference type="Proteomes" id="UP001280121"/>
    </source>
</evidence>
<evidence type="ECO:0000313" key="7">
    <source>
        <dbReference type="EMBL" id="KAK2636955.1"/>
    </source>
</evidence>
<dbReference type="InterPro" id="IPR002182">
    <property type="entry name" value="NB-ARC"/>
</dbReference>
<dbReference type="InterPro" id="IPR036388">
    <property type="entry name" value="WH-like_DNA-bd_sf"/>
</dbReference>
<evidence type="ECO:0000259" key="5">
    <source>
        <dbReference type="Pfam" id="PF23559"/>
    </source>
</evidence>
<dbReference type="Gene3D" id="3.80.10.10">
    <property type="entry name" value="Ribonuclease Inhibitor"/>
    <property type="match status" value="2"/>
</dbReference>